<feature type="transmembrane region" description="Helical" evidence="1">
    <location>
        <begin position="334"/>
        <end position="353"/>
    </location>
</feature>
<gene>
    <name evidence="2" type="ORF">SE17_03370</name>
</gene>
<feature type="transmembrane region" description="Helical" evidence="1">
    <location>
        <begin position="391"/>
        <end position="410"/>
    </location>
</feature>
<feature type="transmembrane region" description="Helical" evidence="1">
    <location>
        <begin position="310"/>
        <end position="327"/>
    </location>
</feature>
<keyword evidence="1" id="KW-0472">Membrane</keyword>
<feature type="transmembrane region" description="Helical" evidence="1">
    <location>
        <begin position="359"/>
        <end position="379"/>
    </location>
</feature>
<feature type="transmembrane region" description="Helical" evidence="1">
    <location>
        <begin position="249"/>
        <end position="271"/>
    </location>
</feature>
<name>A0A0P9DLX3_9CHLR</name>
<organism evidence="2 3">
    <name type="scientific">Kouleothrix aurantiaca</name>
    <dbReference type="NCBI Taxonomy" id="186479"/>
    <lineage>
        <taxon>Bacteria</taxon>
        <taxon>Bacillati</taxon>
        <taxon>Chloroflexota</taxon>
        <taxon>Chloroflexia</taxon>
        <taxon>Chloroflexales</taxon>
        <taxon>Roseiflexineae</taxon>
        <taxon>Roseiflexaceae</taxon>
        <taxon>Kouleothrix</taxon>
    </lineage>
</organism>
<dbReference type="AlphaFoldDB" id="A0A0P9DLX3"/>
<dbReference type="EMBL" id="LJCR01000048">
    <property type="protein sequence ID" value="KPV54497.1"/>
    <property type="molecule type" value="Genomic_DNA"/>
</dbReference>
<feature type="transmembrane region" description="Helical" evidence="1">
    <location>
        <begin position="171"/>
        <end position="191"/>
    </location>
</feature>
<feature type="transmembrane region" description="Helical" evidence="1">
    <location>
        <begin position="143"/>
        <end position="164"/>
    </location>
</feature>
<feature type="transmembrane region" description="Helical" evidence="1">
    <location>
        <begin position="81"/>
        <end position="104"/>
    </location>
</feature>
<keyword evidence="3" id="KW-1185">Reference proteome</keyword>
<keyword evidence="1" id="KW-0812">Transmembrane</keyword>
<feature type="transmembrane region" description="Helical" evidence="1">
    <location>
        <begin position="217"/>
        <end position="237"/>
    </location>
</feature>
<dbReference type="Proteomes" id="UP000050509">
    <property type="component" value="Unassembled WGS sequence"/>
</dbReference>
<sequence length="522" mass="58741">MNWKSIHVPAIAHYRQCLIDIVIICSVLVFFGPTDNWVWDPSFYYAQMRSPIIDHDVDVHAEVIPVEATQRRTVTGLVPSVWPMGVSIAWSPFFLMAHVLTLATQGQQAANGLTPLYIAFVSAGSALYGLLGVFVIYRICCLFASRGLSLLAATLVLFATPLFYYVYRQPLMGHSTGILATSLLLYVVIQIQRERIPLRYSGLVTGAFVGLNAATRWIGATTVILPATLFLIYFGTALYGRDWPRVRGIIIQCSIAAVAVFIMLLPQMALWHHLYNRWLSPPVPSQMFNTHTTFFPPYLLNLFVHTNRGVLYWAPFVIFGVVGTFRIRPISLRITMLAYLAGYCYVLGSFITWHGGGGFGARYFTEASPVLAIGFVSLFREVWSRQWGKGALYLLGSLLIAHQLLLITIVEQGWLPLQLYFSGEPLGWSYQVAGLQRILHQPSDLLLPRPGISLSHQSVLTNMWHGVREWNAYFIPLVACLIILIGMLLYRKLARLRFLPALAMLMVAYMAAWFCFLLVGMY</sequence>
<protein>
    <recommendedName>
        <fullName evidence="4">Glycosyltransferase RgtA/B/C/D-like domain-containing protein</fullName>
    </recommendedName>
</protein>
<feature type="transmembrane region" description="Helical" evidence="1">
    <location>
        <begin position="12"/>
        <end position="32"/>
    </location>
</feature>
<evidence type="ECO:0008006" key="4">
    <source>
        <dbReference type="Google" id="ProtNLM"/>
    </source>
</evidence>
<evidence type="ECO:0000313" key="2">
    <source>
        <dbReference type="EMBL" id="KPV54497.1"/>
    </source>
</evidence>
<comment type="caution">
    <text evidence="2">The sequence shown here is derived from an EMBL/GenBank/DDBJ whole genome shotgun (WGS) entry which is preliminary data.</text>
</comment>
<evidence type="ECO:0000256" key="1">
    <source>
        <dbReference type="SAM" id="Phobius"/>
    </source>
</evidence>
<evidence type="ECO:0000313" key="3">
    <source>
        <dbReference type="Proteomes" id="UP000050509"/>
    </source>
</evidence>
<keyword evidence="1" id="KW-1133">Transmembrane helix</keyword>
<feature type="transmembrane region" description="Helical" evidence="1">
    <location>
        <begin position="470"/>
        <end position="490"/>
    </location>
</feature>
<accession>A0A0P9DLX3</accession>
<feature type="transmembrane region" description="Helical" evidence="1">
    <location>
        <begin position="502"/>
        <end position="521"/>
    </location>
</feature>
<proteinExistence type="predicted"/>
<reference evidence="2 3" key="1">
    <citation type="submission" date="2015-09" db="EMBL/GenBank/DDBJ databases">
        <title>Draft genome sequence of Kouleothrix aurantiaca JCM 19913.</title>
        <authorList>
            <person name="Hemp J."/>
        </authorList>
    </citation>
    <scope>NUCLEOTIDE SEQUENCE [LARGE SCALE GENOMIC DNA]</scope>
    <source>
        <strain evidence="2 3">COM-B</strain>
    </source>
</reference>
<feature type="transmembrane region" description="Helical" evidence="1">
    <location>
        <begin position="116"/>
        <end position="137"/>
    </location>
</feature>